<proteinExistence type="predicted"/>
<protein>
    <submittedName>
        <fullName evidence="1">Uncharacterized protein</fullName>
    </submittedName>
</protein>
<reference evidence="1" key="1">
    <citation type="submission" date="2022-04" db="EMBL/GenBank/DDBJ databases">
        <title>Chromosome-scale genome assembly of Holotrichia oblita Faldermann.</title>
        <authorList>
            <person name="Rongchong L."/>
        </authorList>
    </citation>
    <scope>NUCLEOTIDE SEQUENCE</scope>
    <source>
        <strain evidence="1">81SQS9</strain>
    </source>
</reference>
<dbReference type="Proteomes" id="UP001056778">
    <property type="component" value="Chromosome 4"/>
</dbReference>
<sequence length="160" mass="18641">MTLAEWGFGMDRFQLKILVQDYLKRTDRPNPFKDGIPGKDWITGFEKRWRENLRRRVAQNLPKNRAGACSKEVLQDFYNKLNNSIQRLQLQRKPQNIFNCDETGLQTDCGVQKMLCRKASANPHKVVGSTTKSRYTVLVCCSFTGEYLPPYINYKGLRCR</sequence>
<accession>A0ACB9T8Q3</accession>
<name>A0ACB9T8Q3_HOLOL</name>
<evidence type="ECO:0000313" key="1">
    <source>
        <dbReference type="EMBL" id="KAI4463172.1"/>
    </source>
</evidence>
<comment type="caution">
    <text evidence="1">The sequence shown here is derived from an EMBL/GenBank/DDBJ whole genome shotgun (WGS) entry which is preliminary data.</text>
</comment>
<keyword evidence="2" id="KW-1185">Reference proteome</keyword>
<organism evidence="1 2">
    <name type="scientific">Holotrichia oblita</name>
    <name type="common">Chafer beetle</name>
    <dbReference type="NCBI Taxonomy" id="644536"/>
    <lineage>
        <taxon>Eukaryota</taxon>
        <taxon>Metazoa</taxon>
        <taxon>Ecdysozoa</taxon>
        <taxon>Arthropoda</taxon>
        <taxon>Hexapoda</taxon>
        <taxon>Insecta</taxon>
        <taxon>Pterygota</taxon>
        <taxon>Neoptera</taxon>
        <taxon>Endopterygota</taxon>
        <taxon>Coleoptera</taxon>
        <taxon>Polyphaga</taxon>
        <taxon>Scarabaeiformia</taxon>
        <taxon>Scarabaeidae</taxon>
        <taxon>Melolonthinae</taxon>
        <taxon>Holotrichia</taxon>
    </lineage>
</organism>
<dbReference type="EMBL" id="CM043018">
    <property type="protein sequence ID" value="KAI4463172.1"/>
    <property type="molecule type" value="Genomic_DNA"/>
</dbReference>
<gene>
    <name evidence="1" type="ORF">MML48_4g00008075</name>
</gene>
<evidence type="ECO:0000313" key="2">
    <source>
        <dbReference type="Proteomes" id="UP001056778"/>
    </source>
</evidence>